<dbReference type="SUPFAM" id="SSF48403">
    <property type="entry name" value="Ankyrin repeat"/>
    <property type="match status" value="1"/>
</dbReference>
<proteinExistence type="predicted"/>
<evidence type="ECO:0000256" key="3">
    <source>
        <dbReference type="PROSITE-ProRule" id="PRU00023"/>
    </source>
</evidence>
<protein>
    <submittedName>
        <fullName evidence="5">Ankyrin repeat-containing domain protein</fullName>
    </submittedName>
</protein>
<keyword evidence="1" id="KW-0677">Repeat</keyword>
<dbReference type="PROSITE" id="PS50297">
    <property type="entry name" value="ANK_REP_REGION"/>
    <property type="match status" value="2"/>
</dbReference>
<reference evidence="5" key="1">
    <citation type="journal article" date="2023" name="Mol. Phylogenet. Evol.">
        <title>Genome-scale phylogeny and comparative genomics of the fungal order Sordariales.</title>
        <authorList>
            <person name="Hensen N."/>
            <person name="Bonometti L."/>
            <person name="Westerberg I."/>
            <person name="Brannstrom I.O."/>
            <person name="Guillou S."/>
            <person name="Cros-Aarteil S."/>
            <person name="Calhoun S."/>
            <person name="Haridas S."/>
            <person name="Kuo A."/>
            <person name="Mondo S."/>
            <person name="Pangilinan J."/>
            <person name="Riley R."/>
            <person name="LaButti K."/>
            <person name="Andreopoulos B."/>
            <person name="Lipzen A."/>
            <person name="Chen C."/>
            <person name="Yan M."/>
            <person name="Daum C."/>
            <person name="Ng V."/>
            <person name="Clum A."/>
            <person name="Steindorff A."/>
            <person name="Ohm R.A."/>
            <person name="Martin F."/>
            <person name="Silar P."/>
            <person name="Natvig D.O."/>
            <person name="Lalanne C."/>
            <person name="Gautier V."/>
            <person name="Ament-Velasquez S.L."/>
            <person name="Kruys A."/>
            <person name="Hutchinson M.I."/>
            <person name="Powell A.J."/>
            <person name="Barry K."/>
            <person name="Miller A.N."/>
            <person name="Grigoriev I.V."/>
            <person name="Debuchy R."/>
            <person name="Gladieux P."/>
            <person name="Hiltunen Thoren M."/>
            <person name="Johannesson H."/>
        </authorList>
    </citation>
    <scope>NUCLEOTIDE SEQUENCE</scope>
    <source>
        <strain evidence="5">CBS 990.96</strain>
    </source>
</reference>
<reference evidence="5" key="2">
    <citation type="submission" date="2023-05" db="EMBL/GenBank/DDBJ databases">
        <authorList>
            <consortium name="Lawrence Berkeley National Laboratory"/>
            <person name="Steindorff A."/>
            <person name="Hensen N."/>
            <person name="Bonometti L."/>
            <person name="Westerberg I."/>
            <person name="Brannstrom I.O."/>
            <person name="Guillou S."/>
            <person name="Cros-Aarteil S."/>
            <person name="Calhoun S."/>
            <person name="Haridas S."/>
            <person name="Kuo A."/>
            <person name="Mondo S."/>
            <person name="Pangilinan J."/>
            <person name="Riley R."/>
            <person name="Labutti K."/>
            <person name="Andreopoulos B."/>
            <person name="Lipzen A."/>
            <person name="Chen C."/>
            <person name="Yanf M."/>
            <person name="Daum C."/>
            <person name="Ng V."/>
            <person name="Clum A."/>
            <person name="Ohm R."/>
            <person name="Martin F."/>
            <person name="Silar P."/>
            <person name="Natvig D."/>
            <person name="Lalanne C."/>
            <person name="Gautier V."/>
            <person name="Ament-Velasquez S.L."/>
            <person name="Kruys A."/>
            <person name="Hutchinson M.I."/>
            <person name="Powell A.J."/>
            <person name="Barry K."/>
            <person name="Miller A.N."/>
            <person name="Grigoriev I.V."/>
            <person name="Debuchy R."/>
            <person name="Gladieux P."/>
            <person name="Thoren M.H."/>
            <person name="Johannesson H."/>
        </authorList>
    </citation>
    <scope>NUCLEOTIDE SEQUENCE</scope>
    <source>
        <strain evidence="5">CBS 990.96</strain>
    </source>
</reference>
<dbReference type="EMBL" id="MU865554">
    <property type="protein sequence ID" value="KAK4221380.1"/>
    <property type="molecule type" value="Genomic_DNA"/>
</dbReference>
<evidence type="ECO:0000313" key="6">
    <source>
        <dbReference type="Proteomes" id="UP001301958"/>
    </source>
</evidence>
<dbReference type="PANTHER" id="PTHR24123">
    <property type="entry name" value="ANKYRIN REPEAT-CONTAINING"/>
    <property type="match status" value="1"/>
</dbReference>
<feature type="domain" description="Azaphilone pigments biosynthesis cluster protein L N-terminal" evidence="4">
    <location>
        <begin position="2"/>
        <end position="134"/>
    </location>
</feature>
<organism evidence="5 6">
    <name type="scientific">Podospora fimiseda</name>
    <dbReference type="NCBI Taxonomy" id="252190"/>
    <lineage>
        <taxon>Eukaryota</taxon>
        <taxon>Fungi</taxon>
        <taxon>Dikarya</taxon>
        <taxon>Ascomycota</taxon>
        <taxon>Pezizomycotina</taxon>
        <taxon>Sordariomycetes</taxon>
        <taxon>Sordariomycetidae</taxon>
        <taxon>Sordariales</taxon>
        <taxon>Podosporaceae</taxon>
        <taxon>Podospora</taxon>
    </lineage>
</organism>
<comment type="caution">
    <text evidence="5">The sequence shown here is derived from an EMBL/GenBank/DDBJ whole genome shotgun (WGS) entry which is preliminary data.</text>
</comment>
<dbReference type="Gene3D" id="1.25.40.20">
    <property type="entry name" value="Ankyrin repeat-containing domain"/>
    <property type="match status" value="2"/>
</dbReference>
<dbReference type="InterPro" id="IPR031348">
    <property type="entry name" value="PigL_N"/>
</dbReference>
<feature type="repeat" description="ANK" evidence="3">
    <location>
        <begin position="471"/>
        <end position="500"/>
    </location>
</feature>
<keyword evidence="2 3" id="KW-0040">ANK repeat</keyword>
<gene>
    <name evidence="5" type="ORF">QBC38DRAFT_492207</name>
</gene>
<dbReference type="InterPro" id="IPR036770">
    <property type="entry name" value="Ankyrin_rpt-contain_sf"/>
</dbReference>
<dbReference type="InterPro" id="IPR002110">
    <property type="entry name" value="Ankyrin_rpt"/>
</dbReference>
<evidence type="ECO:0000313" key="5">
    <source>
        <dbReference type="EMBL" id="KAK4221380.1"/>
    </source>
</evidence>
<name>A0AAN7BGH8_9PEZI</name>
<dbReference type="Proteomes" id="UP001301958">
    <property type="component" value="Unassembled WGS sequence"/>
</dbReference>
<dbReference type="PANTHER" id="PTHR24123:SF33">
    <property type="entry name" value="PROTEIN HOS4"/>
    <property type="match status" value="1"/>
</dbReference>
<feature type="repeat" description="ANK" evidence="3">
    <location>
        <begin position="575"/>
        <end position="607"/>
    </location>
</feature>
<feature type="repeat" description="ANK" evidence="3">
    <location>
        <begin position="273"/>
        <end position="305"/>
    </location>
</feature>
<dbReference type="PROSITE" id="PS50088">
    <property type="entry name" value="ANK_REPEAT"/>
    <property type="match status" value="3"/>
</dbReference>
<dbReference type="InterPro" id="IPR051165">
    <property type="entry name" value="Multifunctional_ANK_Repeat"/>
</dbReference>
<keyword evidence="6" id="KW-1185">Reference proteome</keyword>
<sequence length="642" mass="71424">MADPLSVAASLTGVLAFTFKITKEVLALIDEIRDAPDDIDDLKLQVKHLPPLIESIQTLTVTYRLPPGITGLQETLENYLKHCQGVLDAIKVQLGKFISRGSGKKSPMRIIGWAMRKSEIRNLRDRLRESQAMLQTSVVAYNSYLIGKGTQEITEEVNRGFEKIKSQLRDRETFLKFKKRLQDDLESVSASVERRTSFSATDAGLPLRMFLNDKELPGPVVDQMSSPDTSLLPLSPDTPDSAALLLQATQACNSQQVRTLISMGASPSIRFEDGRTALHFCAIYDDVATAEILLDNGADIDAMDNKTRSPLRVAINAGSFAIATFLLGKGSSVDNLPSLQHIIDLGQGAVGFDAFLQAIRERLDGERQAALLHKFADCHGDAERQAALLHEIIDHYDDADLDLPLKAGLDVHARDSSGISLIHHAILCSRKSALRILLSYGADANDYIPPEIRSRLRDNVEWHQHIRHIDNGITALTTAACVMQSPEMVRMLLKSGADPNKDYPGPSPNRALRYMCDTAFLESAKLMIDFGADVNHLEPDGTSPVYWAVVCNNDELVRYMADRGRADFGGKLGTDDWTLLQLAIKNRNLVMARVLVKFGADPKVRDRLKRTLAKMIEQYWKPEERDKIHSRIFDESEAEEEE</sequence>
<dbReference type="AlphaFoldDB" id="A0AAN7BGH8"/>
<dbReference type="Pfam" id="PF12796">
    <property type="entry name" value="Ank_2"/>
    <property type="match status" value="3"/>
</dbReference>
<evidence type="ECO:0000256" key="2">
    <source>
        <dbReference type="ARBA" id="ARBA00023043"/>
    </source>
</evidence>
<dbReference type="SMART" id="SM00248">
    <property type="entry name" value="ANK"/>
    <property type="match status" value="7"/>
</dbReference>
<dbReference type="Pfam" id="PF17111">
    <property type="entry name" value="PigL_N"/>
    <property type="match status" value="1"/>
</dbReference>
<accession>A0AAN7BGH8</accession>
<evidence type="ECO:0000259" key="4">
    <source>
        <dbReference type="Pfam" id="PF17111"/>
    </source>
</evidence>
<evidence type="ECO:0000256" key="1">
    <source>
        <dbReference type="ARBA" id="ARBA00022737"/>
    </source>
</evidence>